<evidence type="ECO:0000313" key="5">
    <source>
        <dbReference type="EMBL" id="TRD23303.1"/>
    </source>
</evidence>
<keyword evidence="1" id="KW-0346">Stress response</keyword>
<keyword evidence="6" id="KW-1185">Reference proteome</keyword>
<dbReference type="CDD" id="cd03141">
    <property type="entry name" value="GATase1_Hsp31_like"/>
    <property type="match status" value="1"/>
</dbReference>
<dbReference type="InterPro" id="IPR002818">
    <property type="entry name" value="DJ-1/PfpI"/>
</dbReference>
<dbReference type="Proteomes" id="UP000318590">
    <property type="component" value="Unassembled WGS sequence"/>
</dbReference>
<dbReference type="Gene3D" id="3.40.50.880">
    <property type="match status" value="1"/>
</dbReference>
<proteinExistence type="inferred from homology"/>
<dbReference type="InterPro" id="IPR029062">
    <property type="entry name" value="Class_I_gatase-like"/>
</dbReference>
<evidence type="ECO:0000256" key="3">
    <source>
        <dbReference type="ARBA" id="ARBA00038493"/>
    </source>
</evidence>
<name>A0A547QA82_9RHOB</name>
<evidence type="ECO:0000313" key="6">
    <source>
        <dbReference type="Proteomes" id="UP000318590"/>
    </source>
</evidence>
<feature type="domain" description="DJ-1/PfpI" evidence="4">
    <location>
        <begin position="27"/>
        <end position="222"/>
    </location>
</feature>
<dbReference type="EMBL" id="VFSV01000002">
    <property type="protein sequence ID" value="TRD23303.1"/>
    <property type="molecule type" value="Genomic_DNA"/>
</dbReference>
<dbReference type="GO" id="GO:0019172">
    <property type="term" value="F:glyoxalase III activity"/>
    <property type="evidence" value="ECO:0007669"/>
    <property type="project" value="TreeGrafter"/>
</dbReference>
<evidence type="ECO:0000256" key="2">
    <source>
        <dbReference type="ARBA" id="ARBA00023239"/>
    </source>
</evidence>
<gene>
    <name evidence="5" type="ORF">FEV53_01725</name>
</gene>
<evidence type="ECO:0000256" key="1">
    <source>
        <dbReference type="ARBA" id="ARBA00023016"/>
    </source>
</evidence>
<dbReference type="SUPFAM" id="SSF52317">
    <property type="entry name" value="Class I glutamine amidotransferase-like"/>
    <property type="match status" value="1"/>
</dbReference>
<keyword evidence="5" id="KW-0315">Glutamine amidotransferase</keyword>
<comment type="similarity">
    <text evidence="3">Belongs to the peptidase C56 family. HSP31-like subfamily.</text>
</comment>
<dbReference type="GO" id="GO:0005737">
    <property type="term" value="C:cytoplasm"/>
    <property type="evidence" value="ECO:0007669"/>
    <property type="project" value="TreeGrafter"/>
</dbReference>
<dbReference type="OrthoDB" id="9792284at2"/>
<evidence type="ECO:0000259" key="4">
    <source>
        <dbReference type="Pfam" id="PF01965"/>
    </source>
</evidence>
<dbReference type="Pfam" id="PF01965">
    <property type="entry name" value="DJ-1_PfpI"/>
    <property type="match status" value="1"/>
</dbReference>
<sequence length="226" mass="23779">MSKILIISTAHSEMGDTGEKTGLWLEELAAPYYALKDGGHDVTVATLGGKTIPIDPNSDPEQNDAGEAAERFAKDADAMAILNAPAVLAEQDLATYDAVFVPGGHGVVWDLADSDEVADLLSRAWKADKIIASVCHGPGALVGVEVDGAPLVRGKAVSAFTNSEEETTGLTGVVPFLLETRLRELGADLRKGPDFKPHAVRDGRLITGQNPQSSVKVAELLIDALQ</sequence>
<keyword evidence="5" id="KW-0808">Transferase</keyword>
<dbReference type="InterPro" id="IPR050325">
    <property type="entry name" value="Prot/Nucl_acid_deglycase"/>
</dbReference>
<keyword evidence="2" id="KW-0456">Lyase</keyword>
<dbReference type="GO" id="GO:0016740">
    <property type="term" value="F:transferase activity"/>
    <property type="evidence" value="ECO:0007669"/>
    <property type="project" value="UniProtKB-KW"/>
</dbReference>
<reference evidence="5 6" key="1">
    <citation type="submission" date="2019-06" db="EMBL/GenBank/DDBJ databases">
        <title>Paenimaribius caenipelagi gen. nov., sp. nov., isolated from a tidal flat.</title>
        <authorList>
            <person name="Yoon J.-H."/>
        </authorList>
    </citation>
    <scope>NUCLEOTIDE SEQUENCE [LARGE SCALE GENOMIC DNA]</scope>
    <source>
        <strain evidence="5 6">JBTF-M29</strain>
    </source>
</reference>
<comment type="caution">
    <text evidence="5">The sequence shown here is derived from an EMBL/GenBank/DDBJ whole genome shotgun (WGS) entry which is preliminary data.</text>
</comment>
<dbReference type="GO" id="GO:0019243">
    <property type="term" value="P:methylglyoxal catabolic process to D-lactate via S-lactoyl-glutathione"/>
    <property type="evidence" value="ECO:0007669"/>
    <property type="project" value="TreeGrafter"/>
</dbReference>
<dbReference type="PANTHER" id="PTHR48094">
    <property type="entry name" value="PROTEIN/NUCLEIC ACID DEGLYCASE DJ-1-RELATED"/>
    <property type="match status" value="1"/>
</dbReference>
<dbReference type="PANTHER" id="PTHR48094:SF11">
    <property type="entry name" value="GLUTATHIONE-INDEPENDENT GLYOXALASE HSP31-RELATED"/>
    <property type="match status" value="1"/>
</dbReference>
<dbReference type="AlphaFoldDB" id="A0A547QA82"/>
<organism evidence="5 6">
    <name type="scientific">Palleronia caenipelagi</name>
    <dbReference type="NCBI Taxonomy" id="2489174"/>
    <lineage>
        <taxon>Bacteria</taxon>
        <taxon>Pseudomonadati</taxon>
        <taxon>Pseudomonadota</taxon>
        <taxon>Alphaproteobacteria</taxon>
        <taxon>Rhodobacterales</taxon>
        <taxon>Roseobacteraceae</taxon>
        <taxon>Palleronia</taxon>
    </lineage>
</organism>
<accession>A0A547QA82</accession>
<dbReference type="RefSeq" id="WP_142833094.1">
    <property type="nucleotide sequence ID" value="NZ_VFSV01000002.1"/>
</dbReference>
<protein>
    <submittedName>
        <fullName evidence="5">Type 1 glutamine amidotransferase domain-containing protein</fullName>
    </submittedName>
</protein>